<evidence type="ECO:0000313" key="9">
    <source>
        <dbReference type="Proteomes" id="UP000694569"/>
    </source>
</evidence>
<dbReference type="InterPro" id="IPR046357">
    <property type="entry name" value="PPIase_dom_sf"/>
</dbReference>
<comment type="similarity">
    <text evidence="5">Belongs to the FKBP-type PPIase family. FKBP1 subfamily.</text>
</comment>
<organism evidence="8 9">
    <name type="scientific">Leptobrachium leishanense</name>
    <name type="common">Leishan spiny toad</name>
    <dbReference type="NCBI Taxonomy" id="445787"/>
    <lineage>
        <taxon>Eukaryota</taxon>
        <taxon>Metazoa</taxon>
        <taxon>Chordata</taxon>
        <taxon>Craniata</taxon>
        <taxon>Vertebrata</taxon>
        <taxon>Euteleostomi</taxon>
        <taxon>Amphibia</taxon>
        <taxon>Batrachia</taxon>
        <taxon>Anura</taxon>
        <taxon>Pelobatoidea</taxon>
        <taxon>Megophryidae</taxon>
        <taxon>Leptobrachium</taxon>
    </lineage>
</organism>
<feature type="domain" description="PPIase FKBP-type" evidence="7">
    <location>
        <begin position="65"/>
        <end position="145"/>
    </location>
</feature>
<dbReference type="PANTHER" id="PTHR10516">
    <property type="entry name" value="PEPTIDYL-PROLYL CIS-TRANS ISOMERASE"/>
    <property type="match status" value="1"/>
</dbReference>
<protein>
    <recommendedName>
        <fullName evidence="2 6">peptidylprolyl isomerase</fullName>
        <ecNumber evidence="2 6">5.2.1.8</ecNumber>
    </recommendedName>
</protein>
<dbReference type="PANTHER" id="PTHR10516:SF301">
    <property type="entry name" value="PEPTIDYL-PROLYL CIS-TRANS ISOMERASE FKBP1A-RELATED"/>
    <property type="match status" value="1"/>
</dbReference>
<dbReference type="Ensembl" id="ENSLLET00000015731.1">
    <property type="protein sequence ID" value="ENSLLEP00000015152.1"/>
    <property type="gene ID" value="ENSLLEG00000009602.1"/>
</dbReference>
<keyword evidence="9" id="KW-1185">Reference proteome</keyword>
<dbReference type="Gene3D" id="3.10.50.40">
    <property type="match status" value="1"/>
</dbReference>
<dbReference type="PROSITE" id="PS50059">
    <property type="entry name" value="FKBP_PPIASE"/>
    <property type="match status" value="1"/>
</dbReference>
<evidence type="ECO:0000259" key="7">
    <source>
        <dbReference type="PROSITE" id="PS50059"/>
    </source>
</evidence>
<dbReference type="Pfam" id="PF00254">
    <property type="entry name" value="FKBP_C"/>
    <property type="match status" value="1"/>
</dbReference>
<dbReference type="GeneTree" id="ENSGT00940000153311"/>
<dbReference type="GO" id="GO:0033017">
    <property type="term" value="C:sarcoplasmic reticulum membrane"/>
    <property type="evidence" value="ECO:0007669"/>
    <property type="project" value="TreeGrafter"/>
</dbReference>
<dbReference type="GO" id="GO:0003755">
    <property type="term" value="F:peptidyl-prolyl cis-trans isomerase activity"/>
    <property type="evidence" value="ECO:0007669"/>
    <property type="project" value="UniProtKB-KW"/>
</dbReference>
<reference evidence="8" key="2">
    <citation type="submission" date="2025-09" db="UniProtKB">
        <authorList>
            <consortium name="Ensembl"/>
        </authorList>
    </citation>
    <scope>IDENTIFICATION</scope>
</reference>
<dbReference type="OrthoDB" id="1902587at2759"/>
<comment type="catalytic activity">
    <reaction evidence="1 6">
        <text>[protein]-peptidylproline (omega=180) = [protein]-peptidylproline (omega=0)</text>
        <dbReference type="Rhea" id="RHEA:16237"/>
        <dbReference type="Rhea" id="RHEA-COMP:10747"/>
        <dbReference type="Rhea" id="RHEA-COMP:10748"/>
        <dbReference type="ChEBI" id="CHEBI:83833"/>
        <dbReference type="ChEBI" id="CHEBI:83834"/>
        <dbReference type="EC" id="5.2.1.8"/>
    </reaction>
</comment>
<evidence type="ECO:0000256" key="6">
    <source>
        <dbReference type="PROSITE-ProRule" id="PRU00277"/>
    </source>
</evidence>
<dbReference type="InterPro" id="IPR001179">
    <property type="entry name" value="PPIase_FKBP_dom"/>
</dbReference>
<dbReference type="Proteomes" id="UP000694569">
    <property type="component" value="Unplaced"/>
</dbReference>
<accession>A0A8C5MKM3</accession>
<evidence type="ECO:0000256" key="1">
    <source>
        <dbReference type="ARBA" id="ARBA00000971"/>
    </source>
</evidence>
<dbReference type="InterPro" id="IPR050689">
    <property type="entry name" value="FKBP-type_PPIase"/>
</dbReference>
<evidence type="ECO:0000256" key="3">
    <source>
        <dbReference type="ARBA" id="ARBA00023110"/>
    </source>
</evidence>
<dbReference type="EC" id="5.2.1.8" evidence="2 6"/>
<evidence type="ECO:0000256" key="2">
    <source>
        <dbReference type="ARBA" id="ARBA00013194"/>
    </source>
</evidence>
<evidence type="ECO:0000256" key="5">
    <source>
        <dbReference type="ARBA" id="ARBA00038106"/>
    </source>
</evidence>
<evidence type="ECO:0000313" key="8">
    <source>
        <dbReference type="Ensembl" id="ENSLLEP00000015152.1"/>
    </source>
</evidence>
<name>A0A8C5MKM3_9ANUR</name>
<sequence length="145" mass="16317">MPRIRSLSLLFFFFFFFLIFLYSQSNHLLLLPPPPLGTGALALTDKRGRCCNSVLSLLFFVVFPSGTLENGKKFDSSRDRGRPFKFCMGKHEVIRGWEEGVAQMSLGERSMLTISADFAYGSQGHPGIIPPNSTLLFDVELMKMD</sequence>
<reference evidence="8" key="1">
    <citation type="submission" date="2025-08" db="UniProtKB">
        <authorList>
            <consortium name="Ensembl"/>
        </authorList>
    </citation>
    <scope>IDENTIFICATION</scope>
</reference>
<dbReference type="FunFam" id="3.10.50.40:FF:000006">
    <property type="entry name" value="Peptidyl-prolyl cis-trans isomerase"/>
    <property type="match status" value="1"/>
</dbReference>
<proteinExistence type="inferred from homology"/>
<evidence type="ECO:0000256" key="4">
    <source>
        <dbReference type="ARBA" id="ARBA00023235"/>
    </source>
</evidence>
<dbReference type="AlphaFoldDB" id="A0A8C5MKM3"/>
<keyword evidence="3 6" id="KW-0697">Rotamase</keyword>
<dbReference type="SUPFAM" id="SSF54534">
    <property type="entry name" value="FKBP-like"/>
    <property type="match status" value="1"/>
</dbReference>
<keyword evidence="4 6" id="KW-0413">Isomerase</keyword>